<organism evidence="1 2">
    <name type="scientific">Oceanicola granulosus (strain ATCC BAA-861 / DSM 15982 / KCTC 12143 / HTCC2516)</name>
    <dbReference type="NCBI Taxonomy" id="314256"/>
    <lineage>
        <taxon>Bacteria</taxon>
        <taxon>Pseudomonadati</taxon>
        <taxon>Pseudomonadota</taxon>
        <taxon>Alphaproteobacteria</taxon>
        <taxon>Rhodobacterales</taxon>
        <taxon>Roseobacteraceae</taxon>
        <taxon>Oceanicola</taxon>
    </lineage>
</organism>
<keyword evidence="2" id="KW-1185">Reference proteome</keyword>
<evidence type="ECO:0000313" key="2">
    <source>
        <dbReference type="Proteomes" id="UP000003635"/>
    </source>
</evidence>
<dbReference type="EMBL" id="AAOT01000008">
    <property type="protein sequence ID" value="EAR51884.1"/>
    <property type="molecule type" value="Genomic_DNA"/>
</dbReference>
<dbReference type="HOGENOM" id="CLU_1198882_0_0_5"/>
<dbReference type="eggNOG" id="ENOG502Z7R5">
    <property type="taxonomic scope" value="Bacteria"/>
</dbReference>
<name>Q2CGQ1_OCEGH</name>
<proteinExistence type="predicted"/>
<comment type="caution">
    <text evidence="1">The sequence shown here is derived from an EMBL/GenBank/DDBJ whole genome shotgun (WGS) entry which is preliminary data.</text>
</comment>
<evidence type="ECO:0008006" key="3">
    <source>
        <dbReference type="Google" id="ProtNLM"/>
    </source>
</evidence>
<gene>
    <name evidence="1" type="ORF">OG2516_16324</name>
</gene>
<dbReference type="Proteomes" id="UP000003635">
    <property type="component" value="Unassembled WGS sequence"/>
</dbReference>
<accession>Q2CGQ1</accession>
<evidence type="ECO:0000313" key="1">
    <source>
        <dbReference type="EMBL" id="EAR51884.1"/>
    </source>
</evidence>
<protein>
    <recommendedName>
        <fullName evidence="3">DnaA N-terminal domain-containing protein</fullName>
    </recommendedName>
</protein>
<dbReference type="STRING" id="314256.OG2516_16324"/>
<reference evidence="1 2" key="1">
    <citation type="journal article" date="2010" name="J. Bacteriol.">
        <title>Genome sequences of Oceanicola granulosus HTCC2516(T) and Oceanicola batsensis HTCC2597(TDelta).</title>
        <authorList>
            <person name="Thrash J.C."/>
            <person name="Cho J.C."/>
            <person name="Vergin K.L."/>
            <person name="Giovannoni S.J."/>
        </authorList>
    </citation>
    <scope>NUCLEOTIDE SEQUENCE [LARGE SCALE GENOMIC DNA]</scope>
    <source>
        <strain evidence="2">ATCC BAA-861 / DSM 15982 / KCTC 12143 / HTCC2516</strain>
    </source>
</reference>
<sequence length="221" mass="24152">MGREAASRKYDILSALMAFALSGDKSRQRLILRLTSLITTRYNWQRDELSMGQAEIARLWCVDERTVKREMARLRGLGWLVLKRQGARGRVSVHGLDLERILIDTRPVWANIGTDFVDRLAPGETAPEAGNVVPFRAPEPGAGGAAAGTWGAAQAVLHREDAATYGAWFHLLTEVGRDGGRLTLLAPSSFHASYVATHLQSRLLAGVRVADPSVSHVEVTS</sequence>
<dbReference type="AlphaFoldDB" id="Q2CGQ1"/>